<dbReference type="EMBL" id="JBEPMA010000001">
    <property type="protein sequence ID" value="MET3616635.1"/>
    <property type="molecule type" value="Genomic_DNA"/>
</dbReference>
<reference evidence="1 2" key="1">
    <citation type="submission" date="2024-06" db="EMBL/GenBank/DDBJ databases">
        <title>Genomic Encyclopedia of Type Strains, Phase IV (KMG-IV): sequencing the most valuable type-strain genomes for metagenomic binning, comparative biology and taxonomic classification.</title>
        <authorList>
            <person name="Goeker M."/>
        </authorList>
    </citation>
    <scope>NUCLEOTIDE SEQUENCE [LARGE SCALE GENOMIC DNA]</scope>
    <source>
        <strain evidence="1 2">DSM 21460</strain>
    </source>
</reference>
<organism evidence="1 2">
    <name type="scientific">Peptoniphilus olsenii</name>
    <dbReference type="NCBI Taxonomy" id="411570"/>
    <lineage>
        <taxon>Bacteria</taxon>
        <taxon>Bacillati</taxon>
        <taxon>Bacillota</taxon>
        <taxon>Tissierellia</taxon>
        <taxon>Tissierellales</taxon>
        <taxon>Peptoniphilaceae</taxon>
        <taxon>Peptoniphilus</taxon>
    </lineage>
</organism>
<comment type="caution">
    <text evidence="1">The sequence shown here is derived from an EMBL/GenBank/DDBJ whole genome shotgun (WGS) entry which is preliminary data.</text>
</comment>
<evidence type="ECO:0000313" key="2">
    <source>
        <dbReference type="Proteomes" id="UP001549162"/>
    </source>
</evidence>
<accession>A0ABV2J787</accession>
<keyword evidence="2" id="KW-1185">Reference proteome</keyword>
<dbReference type="RefSeq" id="WP_354366639.1">
    <property type="nucleotide sequence ID" value="NZ_JBEPMA010000001.1"/>
</dbReference>
<dbReference type="Proteomes" id="UP001549162">
    <property type="component" value="Unassembled WGS sequence"/>
</dbReference>
<name>A0ABV2J787_9FIRM</name>
<proteinExistence type="predicted"/>
<sequence length="83" mass="9821">MKLFDTDYGIKGIKIFIDDEIYHIYVRKKGLSVEMVDIFKVVEGESIPTRFKQEQIMDFTISNIAKSIIFDIFRLFKIFFGKT</sequence>
<evidence type="ECO:0000313" key="1">
    <source>
        <dbReference type="EMBL" id="MET3616635.1"/>
    </source>
</evidence>
<gene>
    <name evidence="1" type="ORF">ABID14_000255</name>
</gene>
<protein>
    <submittedName>
        <fullName evidence="1">Uncharacterized protein</fullName>
    </submittedName>
</protein>